<feature type="transmembrane region" description="Helical" evidence="1">
    <location>
        <begin position="190"/>
        <end position="218"/>
    </location>
</feature>
<keyword evidence="1" id="KW-0812">Transmembrane</keyword>
<evidence type="ECO:0000313" key="2">
    <source>
        <dbReference type="EMBL" id="WEK48140.1"/>
    </source>
</evidence>
<dbReference type="Proteomes" id="UP001218362">
    <property type="component" value="Chromosome"/>
</dbReference>
<organism evidence="2 3">
    <name type="scientific">Candidatus Andeanibacterium colombiense</name>
    <dbReference type="NCBI Taxonomy" id="3121345"/>
    <lineage>
        <taxon>Bacteria</taxon>
        <taxon>Pseudomonadati</taxon>
        <taxon>Pseudomonadota</taxon>
        <taxon>Alphaproteobacteria</taxon>
        <taxon>Sphingomonadales</taxon>
        <taxon>Sphingomonadaceae</taxon>
        <taxon>Candidatus Andeanibacterium</taxon>
    </lineage>
</organism>
<reference evidence="2" key="1">
    <citation type="submission" date="2023-03" db="EMBL/GenBank/DDBJ databases">
        <title>Andean soil-derived lignocellulolytic bacterial consortium as a source of novel taxa and putative plastic-active enzymes.</title>
        <authorList>
            <person name="Diaz-Garcia L."/>
            <person name="Chuvochina M."/>
            <person name="Feuerriegel G."/>
            <person name="Bunk B."/>
            <person name="Sproer C."/>
            <person name="Streit W.R."/>
            <person name="Rodriguez L.M."/>
            <person name="Overmann J."/>
            <person name="Jimenez D.J."/>
        </authorList>
    </citation>
    <scope>NUCLEOTIDE SEQUENCE</scope>
    <source>
        <strain evidence="2">MAG 26</strain>
    </source>
</reference>
<sequence>MQFDMSRAWREATDMLAANREVILALSGVFFFLPAFASSLMMTVSEPPVGGDEAAMSAWFLALYRANAPILVGSALIQLVGIITLLALLRDDRKPTVGQALKTGALGILPYIGSYLLLVAALFLAIVVVAGIPAALGQPGIGLALAVLAVLPMLYVAVKLSLITPVIAIEKLMNPIAILQRSWRLTSGNGLRLFLFYFLLTVVYAVISLVASGVLGVLSVLLGQGSAYEIGMGIGTGLVSAAGTAVFTVVLAAVHRQLAGPSAAGLGRTFG</sequence>
<evidence type="ECO:0000313" key="3">
    <source>
        <dbReference type="Proteomes" id="UP001218362"/>
    </source>
</evidence>
<feature type="transmembrane region" description="Helical" evidence="1">
    <location>
        <begin position="67"/>
        <end position="89"/>
    </location>
</feature>
<gene>
    <name evidence="2" type="ORF">P0Y56_07550</name>
</gene>
<feature type="transmembrane region" description="Helical" evidence="1">
    <location>
        <begin position="230"/>
        <end position="254"/>
    </location>
</feature>
<proteinExistence type="predicted"/>
<dbReference type="EMBL" id="CP119316">
    <property type="protein sequence ID" value="WEK48140.1"/>
    <property type="molecule type" value="Genomic_DNA"/>
</dbReference>
<dbReference type="KEGG" id="acob:P0Y56_07550"/>
<feature type="transmembrane region" description="Helical" evidence="1">
    <location>
        <begin position="141"/>
        <end position="169"/>
    </location>
</feature>
<feature type="transmembrane region" description="Helical" evidence="1">
    <location>
        <begin position="109"/>
        <end position="135"/>
    </location>
</feature>
<dbReference type="AlphaFoldDB" id="A0AAJ5X905"/>
<keyword evidence="1" id="KW-0472">Membrane</keyword>
<evidence type="ECO:0000256" key="1">
    <source>
        <dbReference type="SAM" id="Phobius"/>
    </source>
</evidence>
<name>A0AAJ5X905_9SPHN</name>
<accession>A0AAJ5X905</accession>
<evidence type="ECO:0008006" key="4">
    <source>
        <dbReference type="Google" id="ProtNLM"/>
    </source>
</evidence>
<protein>
    <recommendedName>
        <fullName evidence="4">Glycerophosphoryl diester phosphodiesterase membrane domain-containing protein</fullName>
    </recommendedName>
</protein>
<keyword evidence="1" id="KW-1133">Transmembrane helix</keyword>